<organism evidence="4 5">
    <name type="scientific">Geotoga petraea</name>
    <dbReference type="NCBI Taxonomy" id="28234"/>
    <lineage>
        <taxon>Bacteria</taxon>
        <taxon>Thermotogati</taxon>
        <taxon>Thermotogota</taxon>
        <taxon>Thermotogae</taxon>
        <taxon>Petrotogales</taxon>
        <taxon>Petrotogaceae</taxon>
        <taxon>Geotoga</taxon>
    </lineage>
</organism>
<dbReference type="EMBL" id="SRME01000021">
    <property type="protein sequence ID" value="TGG85771.1"/>
    <property type="molecule type" value="Genomic_DNA"/>
</dbReference>
<feature type="non-terminal residue" evidence="4">
    <location>
        <position position="1"/>
    </location>
</feature>
<dbReference type="GO" id="GO:0016757">
    <property type="term" value="F:glycosyltransferase activity"/>
    <property type="evidence" value="ECO:0007669"/>
    <property type="project" value="InterPro"/>
</dbReference>
<dbReference type="Pfam" id="PF26337">
    <property type="entry name" value="Gtf3_C"/>
    <property type="match status" value="1"/>
</dbReference>
<gene>
    <name evidence="4" type="ORF">E4650_10280</name>
</gene>
<feature type="coiled-coil region" evidence="2">
    <location>
        <begin position="215"/>
        <end position="242"/>
    </location>
</feature>
<reference evidence="4 5" key="1">
    <citation type="submission" date="2019-04" db="EMBL/GenBank/DDBJ databases">
        <title>Draft genome sequence data and analysis of a Fermenting Bacterium, Geotoga petraea strain HO-Geo1, isolated from heavy-oil petroleum reservoir in Russia.</title>
        <authorList>
            <person name="Grouzdev D.S."/>
            <person name="Semenova E.M."/>
            <person name="Sokolova D.S."/>
            <person name="Tourova T.P."/>
            <person name="Poltaraus A.B."/>
            <person name="Nazina T.N."/>
        </authorList>
    </citation>
    <scope>NUCLEOTIDE SEQUENCE [LARGE SCALE GENOMIC DNA]</scope>
    <source>
        <strain evidence="4 5">HO-Geo1</strain>
    </source>
</reference>
<dbReference type="AlphaFoldDB" id="A0A4Z0VTV9"/>
<evidence type="ECO:0000313" key="5">
    <source>
        <dbReference type="Proteomes" id="UP000297288"/>
    </source>
</evidence>
<evidence type="ECO:0000313" key="4">
    <source>
        <dbReference type="EMBL" id="TGG85771.1"/>
    </source>
</evidence>
<name>A0A4Z0VTV9_9BACT</name>
<dbReference type="InterPro" id="IPR058592">
    <property type="entry name" value="Gtf3_C"/>
</dbReference>
<dbReference type="RefSeq" id="WP_135403277.1">
    <property type="nucleotide sequence ID" value="NZ_SRME01000021.1"/>
</dbReference>
<dbReference type="PANTHER" id="PTHR46401">
    <property type="entry name" value="GLYCOSYLTRANSFERASE WBBK-RELATED"/>
    <property type="match status" value="1"/>
</dbReference>
<keyword evidence="2" id="KW-0175">Coiled coil</keyword>
<dbReference type="Gene3D" id="3.40.50.2000">
    <property type="entry name" value="Glycogen Phosphorylase B"/>
    <property type="match status" value="1"/>
</dbReference>
<dbReference type="OrthoDB" id="9813214at2"/>
<evidence type="ECO:0000259" key="3">
    <source>
        <dbReference type="Pfam" id="PF26337"/>
    </source>
</evidence>
<proteinExistence type="predicted"/>
<accession>A0A4Z0VTV9</accession>
<dbReference type="Proteomes" id="UP000297288">
    <property type="component" value="Unassembled WGS sequence"/>
</dbReference>
<dbReference type="PANTHER" id="PTHR46401:SF2">
    <property type="entry name" value="GLYCOSYLTRANSFERASE WBBK-RELATED"/>
    <property type="match status" value="1"/>
</dbReference>
<sequence length="259" mass="30662">IAKKRGKKVVYDLHELHPENFLENLTGVKKKVKEIIMWRVLKKQINFSDKLIFVSKEMKEYVKEKLNIEFKSKVVTNYANIEIKPERKTKTISFVGKTARGLENEIKVLREMIKKGYEFKIIGMDSANFESIKHTYTSFLPYDEMIEELSKTSFSLISYTLKDDEIPLNFVFSMPNKFFDSIAAETPVIVNKKFKSMANIVKRYKIGVLIEPKKIEESIEKIENAYENYEEMMENIKKYKHEFVWTEEIEKDFVDFVVD</sequence>
<evidence type="ECO:0000256" key="1">
    <source>
        <dbReference type="ARBA" id="ARBA00022679"/>
    </source>
</evidence>
<dbReference type="GO" id="GO:0009103">
    <property type="term" value="P:lipopolysaccharide biosynthetic process"/>
    <property type="evidence" value="ECO:0007669"/>
    <property type="project" value="TreeGrafter"/>
</dbReference>
<feature type="domain" description="Glucosyltransferase 3-like C-terminal" evidence="3">
    <location>
        <begin position="109"/>
        <end position="241"/>
    </location>
</feature>
<protein>
    <submittedName>
        <fullName evidence="4">Glycosyltransferase</fullName>
    </submittedName>
</protein>
<comment type="caution">
    <text evidence="4">The sequence shown here is derived from an EMBL/GenBank/DDBJ whole genome shotgun (WGS) entry which is preliminary data.</text>
</comment>
<keyword evidence="1 4" id="KW-0808">Transferase</keyword>
<dbReference type="SUPFAM" id="SSF53756">
    <property type="entry name" value="UDP-Glycosyltransferase/glycogen phosphorylase"/>
    <property type="match status" value="1"/>
</dbReference>
<evidence type="ECO:0000256" key="2">
    <source>
        <dbReference type="SAM" id="Coils"/>
    </source>
</evidence>